<proteinExistence type="predicted"/>
<reference evidence="1 2" key="1">
    <citation type="submission" date="2014-12" db="EMBL/GenBank/DDBJ databases">
        <title>Draft genome sequences of 29 type strains of Enterococci.</title>
        <authorList>
            <person name="Zhong Z."/>
            <person name="Sun Z."/>
            <person name="Liu W."/>
            <person name="Zhang W."/>
            <person name="Zhang H."/>
        </authorList>
    </citation>
    <scope>NUCLEOTIDE SEQUENCE [LARGE SCALE GENOMIC DNA]</scope>
    <source>
        <strain evidence="1 2">DSM 21207</strain>
    </source>
</reference>
<organism evidence="1 2">
    <name type="scientific">Enterococcus canintestini</name>
    <dbReference type="NCBI Taxonomy" id="317010"/>
    <lineage>
        <taxon>Bacteria</taxon>
        <taxon>Bacillati</taxon>
        <taxon>Bacillota</taxon>
        <taxon>Bacilli</taxon>
        <taxon>Lactobacillales</taxon>
        <taxon>Enterococcaceae</taxon>
        <taxon>Enterococcus</taxon>
    </lineage>
</organism>
<sequence length="259" mass="29595">MDKGVFLMTICQLNFKSQILDLSTSVSIYLPDTVSVSDAPVLYLLHGWSDDCNAWLNQTNLARQAQKYPFVIVMPQVGLSYYTDMAAGGDYFTFLTQELPQKMKHWFQIEAVKEKMFVAGLSMGGYGAFKWALTYPEQFSGAASLSGALDVVNIWRKRPERQKHLAAIFGDLQKLKDSQNDLFTLLKRQDLVEKSCDTFFLQMCGTEDFVYADNQRFLQVAKKSFNNFEYQEGPGNHDWDYWEAAIGIVLQRFAAIYAK</sequence>
<accession>A0A1L8R4B0</accession>
<dbReference type="InterPro" id="IPR029058">
    <property type="entry name" value="AB_hydrolase_fold"/>
</dbReference>
<gene>
    <name evidence="1" type="ORF">RU96_GL000771</name>
</gene>
<dbReference type="EMBL" id="JXKG01000016">
    <property type="protein sequence ID" value="OJG14584.1"/>
    <property type="molecule type" value="Genomic_DNA"/>
</dbReference>
<dbReference type="Proteomes" id="UP000182835">
    <property type="component" value="Unassembled WGS sequence"/>
</dbReference>
<dbReference type="Pfam" id="PF00756">
    <property type="entry name" value="Esterase"/>
    <property type="match status" value="1"/>
</dbReference>
<evidence type="ECO:0000313" key="1">
    <source>
        <dbReference type="EMBL" id="OJG14584.1"/>
    </source>
</evidence>
<dbReference type="SUPFAM" id="SSF53474">
    <property type="entry name" value="alpha/beta-Hydrolases"/>
    <property type="match status" value="1"/>
</dbReference>
<protein>
    <recommendedName>
        <fullName evidence="3">Esterase</fullName>
    </recommendedName>
</protein>
<name>A0A1L8R4B0_9ENTE</name>
<dbReference type="AlphaFoldDB" id="A0A1L8R4B0"/>
<evidence type="ECO:0000313" key="2">
    <source>
        <dbReference type="Proteomes" id="UP000182835"/>
    </source>
</evidence>
<evidence type="ECO:0008006" key="3">
    <source>
        <dbReference type="Google" id="ProtNLM"/>
    </source>
</evidence>
<comment type="caution">
    <text evidence="1">The sequence shown here is derived from an EMBL/GenBank/DDBJ whole genome shotgun (WGS) entry which is preliminary data.</text>
</comment>
<dbReference type="PANTHER" id="PTHR48098">
    <property type="entry name" value="ENTEROCHELIN ESTERASE-RELATED"/>
    <property type="match status" value="1"/>
</dbReference>
<dbReference type="PANTHER" id="PTHR48098:SF1">
    <property type="entry name" value="DIACYLGLYCEROL ACYLTRANSFERASE_MYCOLYLTRANSFERASE AG85A"/>
    <property type="match status" value="1"/>
</dbReference>
<dbReference type="GO" id="GO:0016747">
    <property type="term" value="F:acyltransferase activity, transferring groups other than amino-acyl groups"/>
    <property type="evidence" value="ECO:0007669"/>
    <property type="project" value="TreeGrafter"/>
</dbReference>
<dbReference type="STRING" id="317010.RU96_GL000771"/>
<dbReference type="InterPro" id="IPR000801">
    <property type="entry name" value="Esterase-like"/>
</dbReference>
<dbReference type="Gene3D" id="3.40.50.1820">
    <property type="entry name" value="alpha/beta hydrolase"/>
    <property type="match status" value="1"/>
</dbReference>
<dbReference type="InterPro" id="IPR050583">
    <property type="entry name" value="Mycobacterial_A85_antigen"/>
</dbReference>